<dbReference type="EMBL" id="KV428019">
    <property type="protein sequence ID" value="KZT41723.1"/>
    <property type="molecule type" value="Genomic_DNA"/>
</dbReference>
<gene>
    <name evidence="2" type="ORF">SISSUDRAFT_1042529</name>
</gene>
<feature type="signal peptide" evidence="1">
    <location>
        <begin position="1"/>
        <end position="19"/>
    </location>
</feature>
<keyword evidence="3" id="KW-1185">Reference proteome</keyword>
<organism evidence="2 3">
    <name type="scientific">Sistotremastrum suecicum HHB10207 ss-3</name>
    <dbReference type="NCBI Taxonomy" id="1314776"/>
    <lineage>
        <taxon>Eukaryota</taxon>
        <taxon>Fungi</taxon>
        <taxon>Dikarya</taxon>
        <taxon>Basidiomycota</taxon>
        <taxon>Agaricomycotina</taxon>
        <taxon>Agaricomycetes</taxon>
        <taxon>Sistotremastrales</taxon>
        <taxon>Sistotremastraceae</taxon>
        <taxon>Sistotremastrum</taxon>
    </lineage>
</organism>
<dbReference type="AlphaFoldDB" id="A0A166GJ46"/>
<feature type="chain" id="PRO_5007873959" evidence="1">
    <location>
        <begin position="20"/>
        <end position="60"/>
    </location>
</feature>
<evidence type="ECO:0000313" key="2">
    <source>
        <dbReference type="EMBL" id="KZT41723.1"/>
    </source>
</evidence>
<keyword evidence="1" id="KW-0732">Signal</keyword>
<feature type="non-terminal residue" evidence="2">
    <location>
        <position position="1"/>
    </location>
</feature>
<evidence type="ECO:0000313" key="3">
    <source>
        <dbReference type="Proteomes" id="UP000076798"/>
    </source>
</evidence>
<name>A0A166GJ46_9AGAM</name>
<evidence type="ECO:0000256" key="1">
    <source>
        <dbReference type="SAM" id="SignalP"/>
    </source>
</evidence>
<proteinExistence type="predicted"/>
<protein>
    <submittedName>
        <fullName evidence="2">Uncharacterized protein</fullName>
    </submittedName>
</protein>
<sequence length="60" mass="5991">MKLLGLLALLVGSLSAVTAQCEGIAAGPNCLSGCSFCCANSGLPADQVGPCRMDCRGNCE</sequence>
<accession>A0A166GJ46</accession>
<reference evidence="2 3" key="1">
    <citation type="journal article" date="2016" name="Mol. Biol. Evol.">
        <title>Comparative Genomics of Early-Diverging Mushroom-Forming Fungi Provides Insights into the Origins of Lignocellulose Decay Capabilities.</title>
        <authorList>
            <person name="Nagy L.G."/>
            <person name="Riley R."/>
            <person name="Tritt A."/>
            <person name="Adam C."/>
            <person name="Daum C."/>
            <person name="Floudas D."/>
            <person name="Sun H."/>
            <person name="Yadav J.S."/>
            <person name="Pangilinan J."/>
            <person name="Larsson K.H."/>
            <person name="Matsuura K."/>
            <person name="Barry K."/>
            <person name="Labutti K."/>
            <person name="Kuo R."/>
            <person name="Ohm R.A."/>
            <person name="Bhattacharya S.S."/>
            <person name="Shirouzu T."/>
            <person name="Yoshinaga Y."/>
            <person name="Martin F.M."/>
            <person name="Grigoriev I.V."/>
            <person name="Hibbett D.S."/>
        </authorList>
    </citation>
    <scope>NUCLEOTIDE SEQUENCE [LARGE SCALE GENOMIC DNA]</scope>
    <source>
        <strain evidence="2 3">HHB10207 ss-3</strain>
    </source>
</reference>
<dbReference type="Proteomes" id="UP000076798">
    <property type="component" value="Unassembled WGS sequence"/>
</dbReference>